<dbReference type="InterPro" id="IPR050553">
    <property type="entry name" value="Thioredoxin_ResA/DsbE_sf"/>
</dbReference>
<feature type="domain" description="Thioredoxin" evidence="1">
    <location>
        <begin position="41"/>
        <end position="179"/>
    </location>
</feature>
<dbReference type="PROSITE" id="PS51352">
    <property type="entry name" value="THIOREDOXIN_2"/>
    <property type="match status" value="1"/>
</dbReference>
<dbReference type="GO" id="GO:0016491">
    <property type="term" value="F:oxidoreductase activity"/>
    <property type="evidence" value="ECO:0007669"/>
    <property type="project" value="InterPro"/>
</dbReference>
<dbReference type="PATRIC" id="fig|821.40.peg.2564"/>
<evidence type="ECO:0000313" key="3">
    <source>
        <dbReference type="Proteomes" id="UP000061587"/>
    </source>
</evidence>
<evidence type="ECO:0000259" key="1">
    <source>
        <dbReference type="PROSITE" id="PS51352"/>
    </source>
</evidence>
<organism evidence="2 3">
    <name type="scientific">Phocaeicola vulgatus</name>
    <name type="common">Bacteroides vulgatus</name>
    <dbReference type="NCBI Taxonomy" id="821"/>
    <lineage>
        <taxon>Bacteria</taxon>
        <taxon>Pseudomonadati</taxon>
        <taxon>Bacteroidota</taxon>
        <taxon>Bacteroidia</taxon>
        <taxon>Bacteroidales</taxon>
        <taxon>Bacteroidaceae</taxon>
        <taxon>Phocaeicola</taxon>
    </lineage>
</organism>
<name>A0A0P0L5N8_PHOVU</name>
<dbReference type="Pfam" id="PF00578">
    <property type="entry name" value="AhpC-TSA"/>
    <property type="match status" value="1"/>
</dbReference>
<accession>A0A0P0L5N8</accession>
<evidence type="ECO:0000313" key="2">
    <source>
        <dbReference type="EMBL" id="ALK84743.1"/>
    </source>
</evidence>
<protein>
    <submittedName>
        <fullName evidence="2">Thiol-disulfide isomerase</fullName>
    </submittedName>
</protein>
<dbReference type="PANTHER" id="PTHR42852:SF17">
    <property type="entry name" value="THIOREDOXIN-LIKE PROTEIN HI_1115"/>
    <property type="match status" value="1"/>
</dbReference>
<dbReference type="InterPro" id="IPR000866">
    <property type="entry name" value="AhpC/TSA"/>
</dbReference>
<dbReference type="AlphaFoldDB" id="A0A0P0L5N8"/>
<reference evidence="3" key="1">
    <citation type="submission" date="2015-10" db="EMBL/GenBank/DDBJ databases">
        <title>Extensive mobilome-driven genome diversification in gut-associated Bacteroides vulgatus mpk.</title>
        <authorList>
            <person name="Beier S."/>
            <person name="Lange A."/>
            <person name="Huson D.H."/>
            <person name="Frick J.-S."/>
            <person name="Autenrieth I.B."/>
        </authorList>
    </citation>
    <scope>NUCLEOTIDE SEQUENCE [LARGE SCALE GENOMIC DNA]</scope>
    <source>
        <strain evidence="3">mpk</strain>
    </source>
</reference>
<dbReference type="PANTHER" id="PTHR42852">
    <property type="entry name" value="THIOL:DISULFIDE INTERCHANGE PROTEIN DSBE"/>
    <property type="match status" value="1"/>
</dbReference>
<dbReference type="InterPro" id="IPR013766">
    <property type="entry name" value="Thioredoxin_domain"/>
</dbReference>
<dbReference type="EMBL" id="CP013020">
    <property type="protein sequence ID" value="ALK84743.1"/>
    <property type="molecule type" value="Genomic_DNA"/>
</dbReference>
<reference evidence="2 3" key="2">
    <citation type="journal article" date="2016" name="Genome Biol. Evol.">
        <title>Extensive mobilome-driven genome diversification in mouse gut-associated Bacteroides vulgatus mpk.</title>
        <authorList>
            <person name="Lange A."/>
            <person name="Beier S."/>
            <person name="Steimle A."/>
            <person name="Autenrieth I.B."/>
            <person name="Huson D.H."/>
            <person name="Frick J.S."/>
        </authorList>
    </citation>
    <scope>NUCLEOTIDE SEQUENCE [LARGE SCALE GENOMIC DNA]</scope>
    <source>
        <strain evidence="3">mpk</strain>
    </source>
</reference>
<keyword evidence="2" id="KW-0413">Isomerase</keyword>
<gene>
    <name evidence="2" type="ORF">BvMPK_2143</name>
</gene>
<dbReference type="GO" id="GO:0016209">
    <property type="term" value="F:antioxidant activity"/>
    <property type="evidence" value="ECO:0007669"/>
    <property type="project" value="InterPro"/>
</dbReference>
<dbReference type="Proteomes" id="UP000061587">
    <property type="component" value="Chromosome"/>
</dbReference>
<dbReference type="SUPFAM" id="SSF52833">
    <property type="entry name" value="Thioredoxin-like"/>
    <property type="match status" value="1"/>
</dbReference>
<sequence>MEMKMKMEMKNWIKTVCFLFWTCVMCTACIDDDVEEGTVDLQTGESIPVFSVVMDDGQIITSETLKGEVSLIVFFHTGCPDCRKELPVLQKIYTDYGRRIRMVCISREESSAEIVRYWDENHLTLPYSAQENRTVYYQFAKSGIPRVYVIDKELVIRSVFTDNPLASYEDLAEAITASL</sequence>
<dbReference type="CDD" id="cd02966">
    <property type="entry name" value="TlpA_like_family"/>
    <property type="match status" value="1"/>
</dbReference>
<dbReference type="Gene3D" id="3.40.30.10">
    <property type="entry name" value="Glutaredoxin"/>
    <property type="match status" value="1"/>
</dbReference>
<dbReference type="InterPro" id="IPR036249">
    <property type="entry name" value="Thioredoxin-like_sf"/>
</dbReference>
<dbReference type="GO" id="GO:0016853">
    <property type="term" value="F:isomerase activity"/>
    <property type="evidence" value="ECO:0007669"/>
    <property type="project" value="UniProtKB-KW"/>
</dbReference>
<proteinExistence type="predicted"/>